<dbReference type="PROSITE" id="PS51404">
    <property type="entry name" value="DYP_PEROXIDASE"/>
    <property type="match status" value="1"/>
</dbReference>
<keyword evidence="5" id="KW-0560">Oxidoreductase</keyword>
<organism evidence="10 11">
    <name type="scientific">Pseudonocardia petroleophila</name>
    <dbReference type="NCBI Taxonomy" id="37331"/>
    <lineage>
        <taxon>Bacteria</taxon>
        <taxon>Bacillati</taxon>
        <taxon>Actinomycetota</taxon>
        <taxon>Actinomycetes</taxon>
        <taxon>Pseudonocardiales</taxon>
        <taxon>Pseudonocardiaceae</taxon>
        <taxon>Pseudonocardia</taxon>
    </lineage>
</organism>
<dbReference type="RefSeq" id="WP_185718949.1">
    <property type="nucleotide sequence ID" value="NZ_BAAAWI010000001.1"/>
</dbReference>
<accession>A0A7G7MHD8</accession>
<comment type="similarity">
    <text evidence="7">Belongs to the DyP-type peroxidase family.</text>
</comment>
<protein>
    <submittedName>
        <fullName evidence="10">Peroxidase</fullName>
    </submittedName>
</protein>
<dbReference type="InterPro" id="IPR049509">
    <property type="entry name" value="DyP_N"/>
</dbReference>
<evidence type="ECO:0000256" key="6">
    <source>
        <dbReference type="ARBA" id="ARBA00023004"/>
    </source>
</evidence>
<dbReference type="GO" id="GO:0005829">
    <property type="term" value="C:cytosol"/>
    <property type="evidence" value="ECO:0007669"/>
    <property type="project" value="TreeGrafter"/>
</dbReference>
<evidence type="ECO:0000256" key="5">
    <source>
        <dbReference type="ARBA" id="ARBA00023002"/>
    </source>
</evidence>
<keyword evidence="2 10" id="KW-0575">Peroxidase</keyword>
<gene>
    <name evidence="10" type="ORF">H6H00_29865</name>
</gene>
<comment type="cofactor">
    <cofactor evidence="1">
        <name>heme b</name>
        <dbReference type="ChEBI" id="CHEBI:60344"/>
    </cofactor>
</comment>
<dbReference type="GO" id="GO:0046872">
    <property type="term" value="F:metal ion binding"/>
    <property type="evidence" value="ECO:0007669"/>
    <property type="project" value="UniProtKB-KW"/>
</dbReference>
<dbReference type="KEGG" id="ppel:H6H00_29865"/>
<proteinExistence type="inferred from homology"/>
<evidence type="ECO:0000313" key="11">
    <source>
        <dbReference type="Proteomes" id="UP000515728"/>
    </source>
</evidence>
<feature type="domain" description="DyP dimeric alpha+beta barrel" evidence="9">
    <location>
        <begin position="86"/>
        <end position="163"/>
    </location>
</feature>
<dbReference type="InterPro" id="IPR006314">
    <property type="entry name" value="Dyp_peroxidase"/>
</dbReference>
<evidence type="ECO:0000256" key="7">
    <source>
        <dbReference type="ARBA" id="ARBA00025737"/>
    </source>
</evidence>
<dbReference type="AlphaFoldDB" id="A0A7G7MHD8"/>
<evidence type="ECO:0000256" key="8">
    <source>
        <dbReference type="SAM" id="MobiDB-lite"/>
    </source>
</evidence>
<evidence type="ECO:0000313" key="10">
    <source>
        <dbReference type="EMBL" id="QNG52199.1"/>
    </source>
</evidence>
<dbReference type="GO" id="GO:0020037">
    <property type="term" value="F:heme binding"/>
    <property type="evidence" value="ECO:0007669"/>
    <property type="project" value="InterPro"/>
</dbReference>
<evidence type="ECO:0000256" key="1">
    <source>
        <dbReference type="ARBA" id="ARBA00001970"/>
    </source>
</evidence>
<reference evidence="10 11" key="1">
    <citation type="submission" date="2020-08" db="EMBL/GenBank/DDBJ databases">
        <authorList>
            <person name="Mo P."/>
        </authorList>
    </citation>
    <scope>NUCLEOTIDE SEQUENCE [LARGE SCALE GENOMIC DNA]</scope>
    <source>
        <strain evidence="10 11">CGMCC 4.1532</strain>
    </source>
</reference>
<dbReference type="EMBL" id="CP060131">
    <property type="protein sequence ID" value="QNG52199.1"/>
    <property type="molecule type" value="Genomic_DNA"/>
</dbReference>
<name>A0A7G7MHD8_9PSEU</name>
<keyword evidence="11" id="KW-1185">Reference proteome</keyword>
<evidence type="ECO:0000256" key="3">
    <source>
        <dbReference type="ARBA" id="ARBA00022617"/>
    </source>
</evidence>
<evidence type="ECO:0000256" key="2">
    <source>
        <dbReference type="ARBA" id="ARBA00022559"/>
    </source>
</evidence>
<dbReference type="PANTHER" id="PTHR30521:SF4">
    <property type="entry name" value="DEFERROCHELATASE"/>
    <property type="match status" value="1"/>
</dbReference>
<feature type="region of interest" description="Disordered" evidence="8">
    <location>
        <begin position="314"/>
        <end position="339"/>
    </location>
</feature>
<keyword evidence="4" id="KW-0479">Metal-binding</keyword>
<evidence type="ECO:0000256" key="4">
    <source>
        <dbReference type="ARBA" id="ARBA00022723"/>
    </source>
</evidence>
<dbReference type="GO" id="GO:0004601">
    <property type="term" value="F:peroxidase activity"/>
    <property type="evidence" value="ECO:0007669"/>
    <property type="project" value="UniProtKB-KW"/>
</dbReference>
<dbReference type="Pfam" id="PF21105">
    <property type="entry name" value="DyP_N"/>
    <property type="match status" value="1"/>
</dbReference>
<evidence type="ECO:0000259" key="9">
    <source>
        <dbReference type="Pfam" id="PF21105"/>
    </source>
</evidence>
<dbReference type="Proteomes" id="UP000515728">
    <property type="component" value="Chromosome"/>
</dbReference>
<keyword evidence="3" id="KW-0349">Heme</keyword>
<dbReference type="InterPro" id="IPR011008">
    <property type="entry name" value="Dimeric_a/b-barrel"/>
</dbReference>
<dbReference type="SUPFAM" id="SSF54909">
    <property type="entry name" value="Dimeric alpha+beta barrel"/>
    <property type="match status" value="1"/>
</dbReference>
<sequence>MPLDLARSLSWTTAAGADRTLLDELQPNILRPHVREHLTVLFLRFDAQADAAGFLGALAGLMKSAHDHLVEVEEFRAAGTPGSPYVGVGLTASGYAVLGVPEAARPADARFRAGMKASRSALHDPPPAVWEPPYREAVHAVVLVGDATDAAMATRLNEVLDLVPDTGVAVVGRETGRGQHNAAGEGIEHFGYVDGRSQPLFLTEDVATEAAATVGPTVWDPRFDLGRVLVPDPAAPDPEVHHGSYLVFRKLEQDVRRFKEAEEALADELGLVGEDRERAGAMIVGRFEDGTPVTTDRTAGAPLPVTNNFRYDTDDRGARCPYQGHIRKTNPRGSGGFEPPEQERLHLMARRGQTYGERLDDPTGDVPPSARPTGGVGLLFMAFNVDIAEQFEFTQRLWADNAGFPKVPGDRFAPGLDLVIGQGSRPEAGWGPVWGADGQTGADPAPQAVTLRGGEYFFVPSLAFLRGLS</sequence>
<dbReference type="PANTHER" id="PTHR30521">
    <property type="entry name" value="DEFERROCHELATASE/PEROXIDASE"/>
    <property type="match status" value="1"/>
</dbReference>
<keyword evidence="6" id="KW-0408">Iron</keyword>